<keyword evidence="3" id="KW-0862">Zinc</keyword>
<reference evidence="6" key="1">
    <citation type="journal article" date="2023" name="GigaByte">
        <title>Genome assembly of the bearded iris, Iris pallida Lam.</title>
        <authorList>
            <person name="Bruccoleri R.E."/>
            <person name="Oakeley E.J."/>
            <person name="Faust A.M.E."/>
            <person name="Altorfer M."/>
            <person name="Dessus-Babus S."/>
            <person name="Burckhardt D."/>
            <person name="Oertli M."/>
            <person name="Naumann U."/>
            <person name="Petersen F."/>
            <person name="Wong J."/>
        </authorList>
    </citation>
    <scope>NUCLEOTIDE SEQUENCE</scope>
    <source>
        <strain evidence="6">GSM-AAB239-AS_SAM_17_03QT</strain>
    </source>
</reference>
<reference evidence="6" key="2">
    <citation type="submission" date="2023-04" db="EMBL/GenBank/DDBJ databases">
        <authorList>
            <person name="Bruccoleri R.E."/>
            <person name="Oakeley E.J."/>
            <person name="Faust A.-M."/>
            <person name="Dessus-Babus S."/>
            <person name="Altorfer M."/>
            <person name="Burckhardt D."/>
            <person name="Oertli M."/>
            <person name="Naumann U."/>
            <person name="Petersen F."/>
            <person name="Wong J."/>
        </authorList>
    </citation>
    <scope>NUCLEOTIDE SEQUENCE</scope>
    <source>
        <strain evidence="6">GSM-AAB239-AS_SAM_17_03QT</strain>
        <tissue evidence="6">Leaf</tissue>
    </source>
</reference>
<dbReference type="EMBL" id="JANAVB010029217">
    <property type="protein sequence ID" value="KAJ6815155.1"/>
    <property type="molecule type" value="Genomic_DNA"/>
</dbReference>
<dbReference type="AlphaFoldDB" id="A0AAX6FGQ0"/>
<name>A0AAX6FGQ0_IRIPA</name>
<evidence type="ECO:0000256" key="2">
    <source>
        <dbReference type="ARBA" id="ARBA00022771"/>
    </source>
</evidence>
<evidence type="ECO:0000259" key="5">
    <source>
        <dbReference type="PROSITE" id="PS50089"/>
    </source>
</evidence>
<proteinExistence type="predicted"/>
<dbReference type="GO" id="GO:0008270">
    <property type="term" value="F:zinc ion binding"/>
    <property type="evidence" value="ECO:0007669"/>
    <property type="project" value="UniProtKB-KW"/>
</dbReference>
<dbReference type="PANTHER" id="PTHR42647:SF12">
    <property type="entry name" value="BOI-RELATED E3 UBIQUITIN-PROTEIN LIGASE 2-RELATED"/>
    <property type="match status" value="1"/>
</dbReference>
<dbReference type="PANTHER" id="PTHR42647">
    <property type="entry name" value="SBP (S-RIBONUCLEASE BINDING PROTEIN) FAMILY PROTEIN"/>
    <property type="match status" value="1"/>
</dbReference>
<organism evidence="6 7">
    <name type="scientific">Iris pallida</name>
    <name type="common">Sweet iris</name>
    <dbReference type="NCBI Taxonomy" id="29817"/>
    <lineage>
        <taxon>Eukaryota</taxon>
        <taxon>Viridiplantae</taxon>
        <taxon>Streptophyta</taxon>
        <taxon>Embryophyta</taxon>
        <taxon>Tracheophyta</taxon>
        <taxon>Spermatophyta</taxon>
        <taxon>Magnoliopsida</taxon>
        <taxon>Liliopsida</taxon>
        <taxon>Asparagales</taxon>
        <taxon>Iridaceae</taxon>
        <taxon>Iridoideae</taxon>
        <taxon>Irideae</taxon>
        <taxon>Iris</taxon>
    </lineage>
</organism>
<evidence type="ECO:0000256" key="3">
    <source>
        <dbReference type="ARBA" id="ARBA00022833"/>
    </source>
</evidence>
<keyword evidence="2 4" id="KW-0863">Zinc-finger</keyword>
<keyword evidence="7" id="KW-1185">Reference proteome</keyword>
<accession>A0AAX6FGQ0</accession>
<evidence type="ECO:0000313" key="6">
    <source>
        <dbReference type="EMBL" id="KAJ6815155.1"/>
    </source>
</evidence>
<evidence type="ECO:0000256" key="1">
    <source>
        <dbReference type="ARBA" id="ARBA00022723"/>
    </source>
</evidence>
<dbReference type="GO" id="GO:0043067">
    <property type="term" value="P:regulation of programmed cell death"/>
    <property type="evidence" value="ECO:0007669"/>
    <property type="project" value="TreeGrafter"/>
</dbReference>
<keyword evidence="1" id="KW-0479">Metal-binding</keyword>
<comment type="caution">
    <text evidence="6">The sequence shown here is derived from an EMBL/GenBank/DDBJ whole genome shotgun (WGS) entry which is preliminary data.</text>
</comment>
<evidence type="ECO:0000256" key="4">
    <source>
        <dbReference type="PROSITE-ProRule" id="PRU00175"/>
    </source>
</evidence>
<protein>
    <submittedName>
        <fullName evidence="6">BOI-related E3 ubiquitin-protein ligase 3</fullName>
    </submittedName>
</protein>
<evidence type="ECO:0000313" key="7">
    <source>
        <dbReference type="Proteomes" id="UP001140949"/>
    </source>
</evidence>
<dbReference type="GO" id="GO:0004842">
    <property type="term" value="F:ubiquitin-protein transferase activity"/>
    <property type="evidence" value="ECO:0007669"/>
    <property type="project" value="TreeGrafter"/>
</dbReference>
<gene>
    <name evidence="6" type="ORF">M6B38_135505</name>
</gene>
<feature type="domain" description="RING-type" evidence="5">
    <location>
        <begin position="233"/>
        <end position="268"/>
    </location>
</feature>
<dbReference type="Gene3D" id="3.30.40.10">
    <property type="entry name" value="Zinc/RING finger domain, C3HC4 (zinc finger)"/>
    <property type="match status" value="1"/>
</dbReference>
<dbReference type="Proteomes" id="UP001140949">
    <property type="component" value="Unassembled WGS sequence"/>
</dbReference>
<dbReference type="InterPro" id="IPR013083">
    <property type="entry name" value="Znf_RING/FYVE/PHD"/>
</dbReference>
<dbReference type="InterPro" id="IPR001841">
    <property type="entry name" value="Znf_RING"/>
</dbReference>
<sequence>MAVEAQQLHLFSTQLLLKSTTTTSREYFIGNQYMYNAPMGAFVDSPAAAGTGYVVPSESGLTTDVVNPANGVPRKRPRGNLEQMVDIERLIVQHDEKVRAEVMEKRRFAKKIMEAVEERVSKRLRAKDEEIEQVSKLNWAMEEKLKRLVTENQVWRYLAQTNEAAANAIRTSLEQVLAEQLVRVKEKQDILASAAAAADDAESCCGDNFHDDRKDEADAAVTTTLGVDRRKLCRRCSADEPSVLLMPCHHLCLCATCVPWTNACPICNCCKTGSVYVNLSQ</sequence>
<dbReference type="PROSITE" id="PS50089">
    <property type="entry name" value="ZF_RING_2"/>
    <property type="match status" value="1"/>
</dbReference>